<feature type="domain" description="Glycosyl transferase family 1" evidence="1">
    <location>
        <begin position="164"/>
        <end position="320"/>
    </location>
</feature>
<name>A0A0B2U9L1_9GAMM</name>
<feature type="domain" description="Glycosyltransferase subfamily 4-like N-terminal" evidence="2">
    <location>
        <begin position="14"/>
        <end position="156"/>
    </location>
</feature>
<comment type="caution">
    <text evidence="3">The sequence shown here is derived from an EMBL/GenBank/DDBJ whole genome shotgun (WGS) entry which is preliminary data.</text>
</comment>
<evidence type="ECO:0000259" key="2">
    <source>
        <dbReference type="Pfam" id="PF13439"/>
    </source>
</evidence>
<dbReference type="Pfam" id="PF13439">
    <property type="entry name" value="Glyco_transf_4"/>
    <property type="match status" value="1"/>
</dbReference>
<dbReference type="EMBL" id="JHQK01000017">
    <property type="protein sequence ID" value="KHN65904.1"/>
    <property type="molecule type" value="Genomic_DNA"/>
</dbReference>
<dbReference type="InterPro" id="IPR028098">
    <property type="entry name" value="Glyco_trans_4-like_N"/>
</dbReference>
<dbReference type="GO" id="GO:1901135">
    <property type="term" value="P:carbohydrate derivative metabolic process"/>
    <property type="evidence" value="ECO:0007669"/>
    <property type="project" value="UniProtKB-ARBA"/>
</dbReference>
<protein>
    <submittedName>
        <fullName evidence="3">Glycosyl transferase</fullName>
    </submittedName>
</protein>
<gene>
    <name evidence="3" type="ORF">DH17_05065</name>
</gene>
<dbReference type="Gene3D" id="3.40.50.2000">
    <property type="entry name" value="Glycogen Phosphorylase B"/>
    <property type="match status" value="2"/>
</dbReference>
<dbReference type="PANTHER" id="PTHR12526:SF630">
    <property type="entry name" value="GLYCOSYLTRANSFERASE"/>
    <property type="match status" value="1"/>
</dbReference>
<dbReference type="Proteomes" id="UP000031012">
    <property type="component" value="Unassembled WGS sequence"/>
</dbReference>
<reference evidence="3 4" key="1">
    <citation type="submission" date="2014-03" db="EMBL/GenBank/DDBJ databases">
        <title>Genome sequence of the diesel-degrader and plant-growth promoter Acinetobacter oleivorans PF-1 isolated from the roots of poplar tree.</title>
        <authorList>
            <person name="Gkorezis P."/>
            <person name="van Hamme J."/>
            <person name="Rineau F."/>
            <person name="Vangronsveld J."/>
            <person name="Francetti A."/>
        </authorList>
    </citation>
    <scope>NUCLEOTIDE SEQUENCE [LARGE SCALE GENOMIC DNA]</scope>
    <source>
        <strain evidence="3 4">PF1</strain>
    </source>
</reference>
<keyword evidence="3" id="KW-0808">Transferase</keyword>
<dbReference type="GO" id="GO:0016757">
    <property type="term" value="F:glycosyltransferase activity"/>
    <property type="evidence" value="ECO:0007669"/>
    <property type="project" value="InterPro"/>
</dbReference>
<sequence length="344" mass="39270">MKILFIINSLKNKSGSERVAVELANKMSTIANYDITLLNRESTKNNTAYPVADNVDVVNLSGNLFKFYKKLKKHISNSNYDVVVVHNMGKLSLLCAFVPNIKKLVILEHVSFVSRPQKIQILSKLLYRKIDQVVTLTQNDKEQFDKFHSNVLVIANFSPFPISSTHQQNNKQIVTIGRLTDQKNYIHLLQAWEKIYQALPEWQLNIYGEGEHHSMLDDYIARKSLRNVTLMGTTSDVKQVYEQSSFFVMSSKYEGLPMVLIEAQSFGLPIVSYNCPYGPSDVIQENKNGLLVEDQNIDELAEAILKLASSPDLLKRFSQESLLNAEKYQPEQILKIWIEKVLQG</sequence>
<dbReference type="AlphaFoldDB" id="A0A0B2U9L1"/>
<evidence type="ECO:0000313" key="3">
    <source>
        <dbReference type="EMBL" id="KHN65904.1"/>
    </source>
</evidence>
<accession>A0A0B2U9L1</accession>
<dbReference type="PANTHER" id="PTHR12526">
    <property type="entry name" value="GLYCOSYLTRANSFERASE"/>
    <property type="match status" value="1"/>
</dbReference>
<evidence type="ECO:0000259" key="1">
    <source>
        <dbReference type="Pfam" id="PF00534"/>
    </source>
</evidence>
<proteinExistence type="predicted"/>
<dbReference type="InterPro" id="IPR001296">
    <property type="entry name" value="Glyco_trans_1"/>
</dbReference>
<organism evidence="3 4">
    <name type="scientific">Acinetobacter oleivorans</name>
    <dbReference type="NCBI Taxonomy" id="1148157"/>
    <lineage>
        <taxon>Bacteria</taxon>
        <taxon>Pseudomonadati</taxon>
        <taxon>Pseudomonadota</taxon>
        <taxon>Gammaproteobacteria</taxon>
        <taxon>Moraxellales</taxon>
        <taxon>Moraxellaceae</taxon>
        <taxon>Acinetobacter</taxon>
    </lineage>
</organism>
<dbReference type="CDD" id="cd03820">
    <property type="entry name" value="GT4_AmsD-like"/>
    <property type="match status" value="1"/>
</dbReference>
<evidence type="ECO:0000313" key="4">
    <source>
        <dbReference type="Proteomes" id="UP000031012"/>
    </source>
</evidence>
<dbReference type="SUPFAM" id="SSF53756">
    <property type="entry name" value="UDP-Glycosyltransferase/glycogen phosphorylase"/>
    <property type="match status" value="1"/>
</dbReference>
<dbReference type="Pfam" id="PF00534">
    <property type="entry name" value="Glycos_transf_1"/>
    <property type="match status" value="1"/>
</dbReference>